<evidence type="ECO:0000256" key="1">
    <source>
        <dbReference type="SAM" id="MobiDB-lite"/>
    </source>
</evidence>
<proteinExistence type="predicted"/>
<dbReference type="AlphaFoldDB" id="A0A0A9BSS2"/>
<name>A0A0A9BSS2_ARUDO</name>
<dbReference type="EMBL" id="GBRH01235568">
    <property type="protein sequence ID" value="JAD62327.1"/>
    <property type="molecule type" value="Transcribed_RNA"/>
</dbReference>
<accession>A0A0A9BSS2</accession>
<reference evidence="2" key="1">
    <citation type="submission" date="2014-09" db="EMBL/GenBank/DDBJ databases">
        <authorList>
            <person name="Magalhaes I.L.F."/>
            <person name="Oliveira U."/>
            <person name="Santos F.R."/>
            <person name="Vidigal T.H.D.A."/>
            <person name="Brescovit A.D."/>
            <person name="Santos A.J."/>
        </authorList>
    </citation>
    <scope>NUCLEOTIDE SEQUENCE</scope>
    <source>
        <tissue evidence="2">Shoot tissue taken approximately 20 cm above the soil surface</tissue>
    </source>
</reference>
<sequence>MASCPWPGGGGSGTATARSMAPMARSGGGGCGGSTAARLRGSQSSQRAAAERRHRDGEAQPCGSDLEWSGLAACRARWLGGYGANDCGGRRRVWRRWRATGNSQRWACTALGGAQLGTDGLLLHVRGLVVRRPLRQRAIVGW</sequence>
<evidence type="ECO:0000313" key="2">
    <source>
        <dbReference type="EMBL" id="JAD62327.1"/>
    </source>
</evidence>
<reference evidence="2" key="2">
    <citation type="journal article" date="2015" name="Data Brief">
        <title>Shoot transcriptome of the giant reed, Arundo donax.</title>
        <authorList>
            <person name="Barrero R.A."/>
            <person name="Guerrero F.D."/>
            <person name="Moolhuijzen P."/>
            <person name="Goolsby J.A."/>
            <person name="Tidwell J."/>
            <person name="Bellgard S.E."/>
            <person name="Bellgard M.I."/>
        </authorList>
    </citation>
    <scope>NUCLEOTIDE SEQUENCE</scope>
    <source>
        <tissue evidence="2">Shoot tissue taken approximately 20 cm above the soil surface</tissue>
    </source>
</reference>
<feature type="region of interest" description="Disordered" evidence="1">
    <location>
        <begin position="1"/>
        <end position="64"/>
    </location>
</feature>
<organism evidence="2">
    <name type="scientific">Arundo donax</name>
    <name type="common">Giant reed</name>
    <name type="synonym">Donax arundinaceus</name>
    <dbReference type="NCBI Taxonomy" id="35708"/>
    <lineage>
        <taxon>Eukaryota</taxon>
        <taxon>Viridiplantae</taxon>
        <taxon>Streptophyta</taxon>
        <taxon>Embryophyta</taxon>
        <taxon>Tracheophyta</taxon>
        <taxon>Spermatophyta</taxon>
        <taxon>Magnoliopsida</taxon>
        <taxon>Liliopsida</taxon>
        <taxon>Poales</taxon>
        <taxon>Poaceae</taxon>
        <taxon>PACMAD clade</taxon>
        <taxon>Arundinoideae</taxon>
        <taxon>Arundineae</taxon>
        <taxon>Arundo</taxon>
    </lineage>
</organism>
<protein>
    <submittedName>
        <fullName evidence="2">Uncharacterized protein</fullName>
    </submittedName>
</protein>
<feature type="compositionally biased region" description="Basic and acidic residues" evidence="1">
    <location>
        <begin position="49"/>
        <end position="58"/>
    </location>
</feature>